<feature type="domain" description="Response regulatory" evidence="6">
    <location>
        <begin position="2"/>
        <end position="116"/>
    </location>
</feature>
<evidence type="ECO:0000256" key="5">
    <source>
        <dbReference type="SAM" id="MobiDB-lite"/>
    </source>
</evidence>
<dbReference type="Gene3D" id="3.40.50.2300">
    <property type="match status" value="3"/>
</dbReference>
<keyword evidence="10" id="KW-1185">Reference proteome</keyword>
<protein>
    <submittedName>
        <fullName evidence="9">Response regulator</fullName>
    </submittedName>
</protein>
<sequence length="623" mass="70243">MKILLIEDDKQITSLLVEAFSTLNYQIETTNDGQSGLDLVKTYEYDLLILDVILPRLDGINLCRQIRLAGYEMPILMLTANKDISARVIGLEAGADDYIVKPFELPELIARIRALMRRGRTTIAKLLVWENLQLDPNSKEVTYGGKRLHLTPKEYGLLELFLENPRRIFSRSVLLDRIWSADEFPGEEAVTTHIKGLRQKLKAVGMKVDLIETVYGLGYRLKEEQKKEEQKKSEGKTNVTSEPPQDNSQAEAKIMAVVAKMREEFQKSFSEKYELLQQAIAQLSTKSPDKRIIKQAQAEAHRLAGSLGCYGYVDGSNVAREIEQLLENHTDKPQSTALQLTELVKLLKQTLQQQPSSPASASKTAVTSARLLIVDDDTTLTERIKLEAVFWGFQVEVAGEPKTARSKIALNPPEVILLDLSFPDQEENGFTLLGEITQNHPEIPILVLTSSNQLPNRVEAARLGAHSFLNKTMSAVEVLTAVNVALNQQTSTDAKVLVVDDDPVILHQVTTLLSPWGLQVTPLQESQRFWEILESTKPDLLILDIEMPDFNGIDLCQVIRNDSYWNHLPILFLSAHFESEILYKVYAVGADDYVRKPIIEPELVARILNRLERTHLSKKLLHQ</sequence>
<dbReference type="InterPro" id="IPR039420">
    <property type="entry name" value="WalR-like"/>
</dbReference>
<dbReference type="PANTHER" id="PTHR48111">
    <property type="entry name" value="REGULATOR OF RPOS"/>
    <property type="match status" value="1"/>
</dbReference>
<feature type="domain" description="OmpR/PhoB-type" evidence="8">
    <location>
        <begin position="124"/>
        <end position="223"/>
    </location>
</feature>
<dbReference type="SMART" id="SM00448">
    <property type="entry name" value="REC"/>
    <property type="match status" value="3"/>
</dbReference>
<evidence type="ECO:0000313" key="10">
    <source>
        <dbReference type="Proteomes" id="UP000658514"/>
    </source>
</evidence>
<proteinExistence type="predicted"/>
<feature type="compositionally biased region" description="Basic and acidic residues" evidence="5">
    <location>
        <begin position="225"/>
        <end position="235"/>
    </location>
</feature>
<dbReference type="SUPFAM" id="SSF52172">
    <property type="entry name" value="CheY-like"/>
    <property type="match status" value="3"/>
</dbReference>
<feature type="modified residue" description="4-aspartylphosphate" evidence="3">
    <location>
        <position position="419"/>
    </location>
</feature>
<feature type="modified residue" description="Phosphohistidine" evidence="2">
    <location>
        <position position="301"/>
    </location>
</feature>
<keyword evidence="3" id="KW-0597">Phosphoprotein</keyword>
<dbReference type="Gene3D" id="1.20.120.160">
    <property type="entry name" value="HPT domain"/>
    <property type="match status" value="1"/>
</dbReference>
<dbReference type="InterPro" id="IPR036388">
    <property type="entry name" value="WH-like_DNA-bd_sf"/>
</dbReference>
<evidence type="ECO:0000313" key="9">
    <source>
        <dbReference type="EMBL" id="MBD2195926.1"/>
    </source>
</evidence>
<dbReference type="PROSITE" id="PS50110">
    <property type="entry name" value="RESPONSE_REGULATORY"/>
    <property type="match status" value="3"/>
</dbReference>
<feature type="region of interest" description="Disordered" evidence="5">
    <location>
        <begin position="225"/>
        <end position="250"/>
    </location>
</feature>
<dbReference type="InterPro" id="IPR011006">
    <property type="entry name" value="CheY-like_superfamily"/>
</dbReference>
<feature type="domain" description="Response regulatory" evidence="6">
    <location>
        <begin position="495"/>
        <end position="611"/>
    </location>
</feature>
<evidence type="ECO:0000259" key="8">
    <source>
        <dbReference type="PROSITE" id="PS51755"/>
    </source>
</evidence>
<evidence type="ECO:0000259" key="6">
    <source>
        <dbReference type="PROSITE" id="PS50110"/>
    </source>
</evidence>
<dbReference type="Gene3D" id="6.10.250.690">
    <property type="match status" value="1"/>
</dbReference>
<dbReference type="PROSITE" id="PS51755">
    <property type="entry name" value="OMPR_PHOB"/>
    <property type="match status" value="1"/>
</dbReference>
<dbReference type="Pfam" id="PF01627">
    <property type="entry name" value="Hpt"/>
    <property type="match status" value="1"/>
</dbReference>
<evidence type="ECO:0000256" key="4">
    <source>
        <dbReference type="PROSITE-ProRule" id="PRU01091"/>
    </source>
</evidence>
<dbReference type="CDD" id="cd00156">
    <property type="entry name" value="REC"/>
    <property type="match status" value="2"/>
</dbReference>
<dbReference type="InterPro" id="IPR036641">
    <property type="entry name" value="HPT_dom_sf"/>
</dbReference>
<feature type="modified residue" description="4-aspartylphosphate" evidence="3">
    <location>
        <position position="51"/>
    </location>
</feature>
<comment type="caution">
    <text evidence="9">The sequence shown here is derived from an EMBL/GenBank/DDBJ whole genome shotgun (WGS) entry which is preliminary data.</text>
</comment>
<dbReference type="CDD" id="cd00383">
    <property type="entry name" value="trans_reg_C"/>
    <property type="match status" value="1"/>
</dbReference>
<dbReference type="SUPFAM" id="SSF47226">
    <property type="entry name" value="Histidine-containing phosphotransfer domain, HPT domain"/>
    <property type="match status" value="1"/>
</dbReference>
<dbReference type="Proteomes" id="UP000658514">
    <property type="component" value="Unassembled WGS sequence"/>
</dbReference>
<dbReference type="SMART" id="SM00862">
    <property type="entry name" value="Trans_reg_C"/>
    <property type="match status" value="1"/>
</dbReference>
<feature type="domain" description="Response regulatory" evidence="6">
    <location>
        <begin position="370"/>
        <end position="486"/>
    </location>
</feature>
<evidence type="ECO:0000256" key="1">
    <source>
        <dbReference type="ARBA" id="ARBA00023125"/>
    </source>
</evidence>
<dbReference type="InterPro" id="IPR008207">
    <property type="entry name" value="Sig_transdc_His_kin_Hpt_dom"/>
</dbReference>
<gene>
    <name evidence="9" type="ORF">H6G24_10530</name>
</gene>
<dbReference type="Pfam" id="PF00486">
    <property type="entry name" value="Trans_reg_C"/>
    <property type="match status" value="1"/>
</dbReference>
<organism evidence="9 10">
    <name type="scientific">Calothrix parietina FACHB-288</name>
    <dbReference type="NCBI Taxonomy" id="2692896"/>
    <lineage>
        <taxon>Bacteria</taxon>
        <taxon>Bacillati</taxon>
        <taxon>Cyanobacteriota</taxon>
        <taxon>Cyanophyceae</taxon>
        <taxon>Nostocales</taxon>
        <taxon>Calotrichaceae</taxon>
        <taxon>Calothrix</taxon>
    </lineage>
</organism>
<dbReference type="EMBL" id="JACJQH010000013">
    <property type="protein sequence ID" value="MBD2195926.1"/>
    <property type="molecule type" value="Genomic_DNA"/>
</dbReference>
<feature type="compositionally biased region" description="Polar residues" evidence="5">
    <location>
        <begin position="236"/>
        <end position="250"/>
    </location>
</feature>
<reference evidence="9 10" key="1">
    <citation type="journal article" date="2020" name="ISME J.">
        <title>Comparative genomics reveals insights into cyanobacterial evolution and habitat adaptation.</title>
        <authorList>
            <person name="Chen M.Y."/>
            <person name="Teng W.K."/>
            <person name="Zhao L."/>
            <person name="Hu C.X."/>
            <person name="Zhou Y.K."/>
            <person name="Han B.P."/>
            <person name="Song L.R."/>
            <person name="Shu W.S."/>
        </authorList>
    </citation>
    <scope>NUCLEOTIDE SEQUENCE [LARGE SCALE GENOMIC DNA]</scope>
    <source>
        <strain evidence="9 10">FACHB-288</strain>
    </source>
</reference>
<accession>A0ABR8AA45</accession>
<name>A0ABR8AA45_9CYAN</name>
<evidence type="ECO:0000259" key="7">
    <source>
        <dbReference type="PROSITE" id="PS50894"/>
    </source>
</evidence>
<dbReference type="PANTHER" id="PTHR48111:SF15">
    <property type="entry name" value="OMPR SUBFAMILY"/>
    <property type="match status" value="1"/>
</dbReference>
<dbReference type="Gene3D" id="1.10.10.10">
    <property type="entry name" value="Winged helix-like DNA-binding domain superfamily/Winged helix DNA-binding domain"/>
    <property type="match status" value="1"/>
</dbReference>
<dbReference type="Pfam" id="PF00072">
    <property type="entry name" value="Response_reg"/>
    <property type="match status" value="3"/>
</dbReference>
<evidence type="ECO:0000256" key="2">
    <source>
        <dbReference type="PROSITE-ProRule" id="PRU00110"/>
    </source>
</evidence>
<dbReference type="InterPro" id="IPR001789">
    <property type="entry name" value="Sig_transdc_resp-reg_receiver"/>
</dbReference>
<feature type="modified residue" description="4-aspartylphosphate" evidence="3">
    <location>
        <position position="544"/>
    </location>
</feature>
<dbReference type="RefSeq" id="WP_190547738.1">
    <property type="nucleotide sequence ID" value="NZ_CAWPNO010000035.1"/>
</dbReference>
<feature type="domain" description="HPt" evidence="7">
    <location>
        <begin position="254"/>
        <end position="361"/>
    </location>
</feature>
<feature type="DNA-binding region" description="OmpR/PhoB-type" evidence="4">
    <location>
        <begin position="124"/>
        <end position="223"/>
    </location>
</feature>
<keyword evidence="1 4" id="KW-0238">DNA-binding</keyword>
<evidence type="ECO:0000256" key="3">
    <source>
        <dbReference type="PROSITE-ProRule" id="PRU00169"/>
    </source>
</evidence>
<dbReference type="PROSITE" id="PS50894">
    <property type="entry name" value="HPT"/>
    <property type="match status" value="1"/>
</dbReference>
<dbReference type="InterPro" id="IPR001867">
    <property type="entry name" value="OmpR/PhoB-type_DNA-bd"/>
</dbReference>